<keyword evidence="1" id="KW-0732">Signal</keyword>
<evidence type="ECO:0000256" key="2">
    <source>
        <dbReference type="SAM" id="MobiDB-lite"/>
    </source>
</evidence>
<feature type="domain" description="G5" evidence="3">
    <location>
        <begin position="393"/>
        <end position="472"/>
    </location>
</feature>
<reference evidence="4 5" key="1">
    <citation type="submission" date="2019-08" db="EMBL/GenBank/DDBJ databases">
        <title>In-depth cultivation of the pig gut microbiome towards novel bacterial diversity and tailored functional studies.</title>
        <authorList>
            <person name="Wylensek D."/>
            <person name="Hitch T.C.A."/>
            <person name="Clavel T."/>
        </authorList>
    </citation>
    <scope>NUCLEOTIDE SEQUENCE [LARGE SCALE GENOMIC DNA]</scope>
    <source>
        <strain evidence="4 5">BL-389-WT-3D</strain>
    </source>
</reference>
<dbReference type="SMART" id="SM01208">
    <property type="entry name" value="G5"/>
    <property type="match status" value="1"/>
</dbReference>
<dbReference type="Pfam" id="PF07501">
    <property type="entry name" value="G5"/>
    <property type="match status" value="1"/>
</dbReference>
<dbReference type="RefSeq" id="WP_154323252.1">
    <property type="nucleotide sequence ID" value="NZ_CAMBVY010000022.1"/>
</dbReference>
<evidence type="ECO:0000313" key="4">
    <source>
        <dbReference type="EMBL" id="MSS40118.1"/>
    </source>
</evidence>
<evidence type="ECO:0000259" key="3">
    <source>
        <dbReference type="PROSITE" id="PS51109"/>
    </source>
</evidence>
<dbReference type="InterPro" id="IPR007391">
    <property type="entry name" value="Vancomycin_resist_VanW"/>
</dbReference>
<dbReference type="Gene3D" id="2.20.230.10">
    <property type="entry name" value="Resuscitation-promoting factor rpfb"/>
    <property type="match status" value="1"/>
</dbReference>
<dbReference type="InterPro" id="IPR052913">
    <property type="entry name" value="Glycopeptide_resist_protein"/>
</dbReference>
<gene>
    <name evidence="4" type="ORF">FYJ37_07090</name>
</gene>
<evidence type="ECO:0000313" key="5">
    <source>
        <dbReference type="Proteomes" id="UP000462363"/>
    </source>
</evidence>
<accession>A0A844F2U1</accession>
<dbReference type="InterPro" id="IPR022029">
    <property type="entry name" value="YoaR-like_PG-bd"/>
</dbReference>
<proteinExistence type="predicted"/>
<comment type="caution">
    <text evidence="4">The sequence shown here is derived from an EMBL/GenBank/DDBJ whole genome shotgun (WGS) entry which is preliminary data.</text>
</comment>
<dbReference type="PANTHER" id="PTHR35788">
    <property type="entry name" value="EXPORTED PROTEIN-RELATED"/>
    <property type="match status" value="1"/>
</dbReference>
<dbReference type="InterPro" id="IPR011098">
    <property type="entry name" value="G5_dom"/>
</dbReference>
<dbReference type="AlphaFoldDB" id="A0A844F2U1"/>
<dbReference type="Pfam" id="PF04294">
    <property type="entry name" value="VanW"/>
    <property type="match status" value="1"/>
</dbReference>
<organism evidence="4 5">
    <name type="scientific">Clostridium scindens (strain JCM 10418 / VPI 12708)</name>
    <dbReference type="NCBI Taxonomy" id="29347"/>
    <lineage>
        <taxon>Bacteria</taxon>
        <taxon>Bacillati</taxon>
        <taxon>Bacillota</taxon>
        <taxon>Clostridia</taxon>
        <taxon>Lachnospirales</taxon>
        <taxon>Lachnospiraceae</taxon>
    </lineage>
</organism>
<sequence length="529" mass="58788">MAAGSQRKGNKKSKRMSRMRRRRRQVLFGLVFVCVCIIFAISYGVLYRYVSKFPADKICDNIYIGSVNVSGMTDKEAKEALKKHLEDDRKENVTMKVDDKKAAATLEELGLHYNDIDKVTKKAVSYGKKGRLWVRYRQLRKLSKEKMVLGEEFVLDHKKSKAVIEDRVVPLASHAVDAKIKKDGDGFKITKEKDGQTVDIKASTAKLEKYLNEKWKHKGITIKMTLIKESPSVTKKDLSTIKDELGTFFTDAGGGDRWQNLKTGVDLLNGSVLMPGEQLSVHDRTAPYDEEHGYVPAGSYENGQVVDSFGGGICQVSTTLYNAVLYAELEVVERYPHSMLVAYVDPSRDAAIAGDYLDFVFKNSYDTPIFIAGEIDAANQLRFTIYGKETRTPGRTVEFESETLTTEDYGVTYKENSDAALGSLNYAGSPHTGKTTQLWKIVYQDGKQVSRDVINNSTYEKSDQIIEIGTKTDNAQAKVLVQNAIATQDKGKIDAAISQARSLQAQPSQGTGGQEQSSQESTGQVQPAQ</sequence>
<dbReference type="Pfam" id="PF12229">
    <property type="entry name" value="PG_binding_4"/>
    <property type="match status" value="1"/>
</dbReference>
<protein>
    <recommendedName>
        <fullName evidence="3">G5 domain-containing protein</fullName>
    </recommendedName>
</protein>
<dbReference type="PROSITE" id="PS51109">
    <property type="entry name" value="G5"/>
    <property type="match status" value="1"/>
</dbReference>
<name>A0A844F2U1_CLOSV</name>
<evidence type="ECO:0000256" key="1">
    <source>
        <dbReference type="ARBA" id="ARBA00022729"/>
    </source>
</evidence>
<dbReference type="PANTHER" id="PTHR35788:SF1">
    <property type="entry name" value="EXPORTED PROTEIN"/>
    <property type="match status" value="1"/>
</dbReference>
<feature type="compositionally biased region" description="Low complexity" evidence="2">
    <location>
        <begin position="514"/>
        <end position="529"/>
    </location>
</feature>
<feature type="region of interest" description="Disordered" evidence="2">
    <location>
        <begin position="498"/>
        <end position="529"/>
    </location>
</feature>
<dbReference type="EMBL" id="VUMB01000012">
    <property type="protein sequence ID" value="MSS40118.1"/>
    <property type="molecule type" value="Genomic_DNA"/>
</dbReference>
<dbReference type="Proteomes" id="UP000462363">
    <property type="component" value="Unassembled WGS sequence"/>
</dbReference>